<sequence>MKKFLLSFLASIVFLFASGLEVSAESQGKQVSVDVMSYNIYHGVGLDGELNLERTANVIKAADAEIVGIQEVDRHYGDRSEFKDVAKELADLLGYHYVFAANLDLEPANGRTENRQYGTAILSEYPIIDSENVFLSSFGQEQRGLLRTKVNVRGIHLNVYNTHLGLDVVSRLAQVGEIIEVASDHPGSSFLMGDLNAEPDSEEYQLLVDQTNFVDAFANVDNANTFPVIDPIKRIDYIFATPDIEVDNQRVIRTEASDHLPVAVEAFISR</sequence>
<dbReference type="InterPro" id="IPR005135">
    <property type="entry name" value="Endo/exonuclease/phosphatase"/>
</dbReference>
<name>A0A1G9U8J1_9BACI</name>
<dbReference type="GO" id="GO:0004527">
    <property type="term" value="F:exonuclease activity"/>
    <property type="evidence" value="ECO:0007669"/>
    <property type="project" value="UniProtKB-KW"/>
</dbReference>
<dbReference type="RefSeq" id="WP_074599976.1">
    <property type="nucleotide sequence ID" value="NZ_FNHF01000003.1"/>
</dbReference>
<dbReference type="SUPFAM" id="SSF56219">
    <property type="entry name" value="DNase I-like"/>
    <property type="match status" value="1"/>
</dbReference>
<evidence type="ECO:0000313" key="3">
    <source>
        <dbReference type="EMBL" id="SDM56123.1"/>
    </source>
</evidence>
<dbReference type="PANTHER" id="PTHR14859">
    <property type="entry name" value="CALCOFLUOR WHITE HYPERSENSITIVE PROTEIN PRECURSOR"/>
    <property type="match status" value="1"/>
</dbReference>
<evidence type="ECO:0000256" key="1">
    <source>
        <dbReference type="SAM" id="SignalP"/>
    </source>
</evidence>
<dbReference type="AlphaFoldDB" id="A0A1G9U8J1"/>
<dbReference type="STRING" id="482461.SAMN05216244_2907"/>
<feature type="domain" description="Endonuclease/exonuclease/phosphatase" evidence="2">
    <location>
        <begin position="36"/>
        <end position="259"/>
    </location>
</feature>
<dbReference type="Gene3D" id="3.60.10.10">
    <property type="entry name" value="Endonuclease/exonuclease/phosphatase"/>
    <property type="match status" value="1"/>
</dbReference>
<dbReference type="InterPro" id="IPR051916">
    <property type="entry name" value="GPI-anchor_lipid_remodeler"/>
</dbReference>
<keyword evidence="4" id="KW-1185">Reference proteome</keyword>
<keyword evidence="3" id="KW-0378">Hydrolase</keyword>
<organism evidence="3 4">
    <name type="scientific">Sediminibacillus halophilus</name>
    <dbReference type="NCBI Taxonomy" id="482461"/>
    <lineage>
        <taxon>Bacteria</taxon>
        <taxon>Bacillati</taxon>
        <taxon>Bacillota</taxon>
        <taxon>Bacilli</taxon>
        <taxon>Bacillales</taxon>
        <taxon>Bacillaceae</taxon>
        <taxon>Sediminibacillus</taxon>
    </lineage>
</organism>
<dbReference type="GO" id="GO:0016020">
    <property type="term" value="C:membrane"/>
    <property type="evidence" value="ECO:0007669"/>
    <property type="project" value="GOC"/>
</dbReference>
<feature type="signal peptide" evidence="1">
    <location>
        <begin position="1"/>
        <end position="24"/>
    </location>
</feature>
<keyword evidence="3" id="KW-0540">Nuclease</keyword>
<protein>
    <submittedName>
        <fullName evidence="3">Metal-dependent hydrolase, endonuclease/exonuclease/phosphatase family</fullName>
    </submittedName>
</protein>
<dbReference type="EMBL" id="FNHF01000003">
    <property type="protein sequence ID" value="SDM56123.1"/>
    <property type="molecule type" value="Genomic_DNA"/>
</dbReference>
<gene>
    <name evidence="3" type="ORF">SAMN05216244_2907</name>
</gene>
<evidence type="ECO:0000313" key="4">
    <source>
        <dbReference type="Proteomes" id="UP000182347"/>
    </source>
</evidence>
<proteinExistence type="predicted"/>
<reference evidence="4" key="1">
    <citation type="submission" date="2016-10" db="EMBL/GenBank/DDBJ databases">
        <authorList>
            <person name="Varghese N."/>
            <person name="Submissions S."/>
        </authorList>
    </citation>
    <scope>NUCLEOTIDE SEQUENCE [LARGE SCALE GENOMIC DNA]</scope>
    <source>
        <strain evidence="4">CGMCC 1.6199</strain>
    </source>
</reference>
<keyword evidence="3" id="KW-0269">Exonuclease</keyword>
<dbReference type="Pfam" id="PF03372">
    <property type="entry name" value="Exo_endo_phos"/>
    <property type="match status" value="1"/>
</dbReference>
<dbReference type="PANTHER" id="PTHR14859:SF15">
    <property type="entry name" value="ENDONUCLEASE_EXONUCLEASE_PHOSPHATASE DOMAIN-CONTAINING PROTEIN"/>
    <property type="match status" value="1"/>
</dbReference>
<dbReference type="OrthoDB" id="155529at2"/>
<dbReference type="InterPro" id="IPR036691">
    <property type="entry name" value="Endo/exonu/phosph_ase_sf"/>
</dbReference>
<keyword evidence="1" id="KW-0732">Signal</keyword>
<feature type="chain" id="PRO_5010186923" evidence="1">
    <location>
        <begin position="25"/>
        <end position="270"/>
    </location>
</feature>
<keyword evidence="3" id="KW-0255">Endonuclease</keyword>
<accession>A0A1G9U8J1</accession>
<evidence type="ECO:0000259" key="2">
    <source>
        <dbReference type="Pfam" id="PF03372"/>
    </source>
</evidence>
<dbReference type="GO" id="GO:0006506">
    <property type="term" value="P:GPI anchor biosynthetic process"/>
    <property type="evidence" value="ECO:0007669"/>
    <property type="project" value="TreeGrafter"/>
</dbReference>
<dbReference type="Proteomes" id="UP000182347">
    <property type="component" value="Unassembled WGS sequence"/>
</dbReference>
<dbReference type="GO" id="GO:0004519">
    <property type="term" value="F:endonuclease activity"/>
    <property type="evidence" value="ECO:0007669"/>
    <property type="project" value="UniProtKB-KW"/>
</dbReference>